<evidence type="ECO:0000313" key="2">
    <source>
        <dbReference type="EMBL" id="VEN58238.1"/>
    </source>
</evidence>
<evidence type="ECO:0000256" key="1">
    <source>
        <dbReference type="SAM" id="MobiDB-lite"/>
    </source>
</evidence>
<dbReference type="OrthoDB" id="6760539at2759"/>
<organism evidence="2 3">
    <name type="scientific">Callosobruchus maculatus</name>
    <name type="common">Southern cowpea weevil</name>
    <name type="synonym">Pulse bruchid</name>
    <dbReference type="NCBI Taxonomy" id="64391"/>
    <lineage>
        <taxon>Eukaryota</taxon>
        <taxon>Metazoa</taxon>
        <taxon>Ecdysozoa</taxon>
        <taxon>Arthropoda</taxon>
        <taxon>Hexapoda</taxon>
        <taxon>Insecta</taxon>
        <taxon>Pterygota</taxon>
        <taxon>Neoptera</taxon>
        <taxon>Endopterygota</taxon>
        <taxon>Coleoptera</taxon>
        <taxon>Polyphaga</taxon>
        <taxon>Cucujiformia</taxon>
        <taxon>Chrysomeloidea</taxon>
        <taxon>Chrysomelidae</taxon>
        <taxon>Bruchinae</taxon>
        <taxon>Bruchini</taxon>
        <taxon>Callosobruchus</taxon>
    </lineage>
</organism>
<protein>
    <recommendedName>
        <fullName evidence="4">DDE Tnp4 domain-containing protein</fullName>
    </recommendedName>
</protein>
<proteinExistence type="predicted"/>
<name>A0A653DE14_CALMS</name>
<feature type="region of interest" description="Disordered" evidence="1">
    <location>
        <begin position="96"/>
        <end position="124"/>
    </location>
</feature>
<dbReference type="PANTHER" id="PTHR34239">
    <property type="entry name" value="APPLE DOMAIN-CONTAINING PROTEIN"/>
    <property type="match status" value="1"/>
</dbReference>
<keyword evidence="3" id="KW-1185">Reference proteome</keyword>
<sequence>MNPVGLYLALATEEAEEVRRAAYRLLKMRFRYLAKERMLRYNPTKAGCIINVCFVLHNICIRTNIPMDLQPQHDPELPAEEIDLLPSRELKRIKNALNSSSSGGSSDSEEDRSRETTLSGIETAEPVQLVHEVHSVSAVPEDDPHNANDLSQQNNLDFLGARPKLVNTADQPLHEELLVRWSSYLQTGLEKEDRERIIEKYPLLENCPLVKTPLLVPEVASCLDEKTLRHDKFVCKLQYQMGHALVALGVQMNKHLLENKIDTKVLTTLADVSQLICNLHHAMSTHRKYNIMPSLKYSARKAVERSKTDEFLLGKDFVSELKAIEAAKKSRLELKTNKTYTKPTVATVYEIHYPINNSSKHFRIQTGSFFKLEASSTKLQEERINTDVEGQQETISKTLLDNQNPTPVVQDSYIGVRNIIRQSMTERGVPENAIDIMIPSVSEEGIEVRITEKIKTSGKNVLQPVLNFPVFKDCPELCVASVITHYMKITQPFRGSNPYLILTHKKPYDQASPRTDG</sequence>
<dbReference type="PANTHER" id="PTHR34239:SF2">
    <property type="entry name" value="TRANSPOSABLE ELEMENT P TRANSPOSASE_THAP9 CONSERVED DOMAIN-CONTAINING PROTEIN"/>
    <property type="match status" value="1"/>
</dbReference>
<evidence type="ECO:0008006" key="4">
    <source>
        <dbReference type="Google" id="ProtNLM"/>
    </source>
</evidence>
<evidence type="ECO:0000313" key="3">
    <source>
        <dbReference type="Proteomes" id="UP000410492"/>
    </source>
</evidence>
<reference evidence="2 3" key="1">
    <citation type="submission" date="2019-01" db="EMBL/GenBank/DDBJ databases">
        <authorList>
            <person name="Sayadi A."/>
        </authorList>
    </citation>
    <scope>NUCLEOTIDE SEQUENCE [LARGE SCALE GENOMIC DNA]</scope>
</reference>
<accession>A0A653DE14</accession>
<dbReference type="Proteomes" id="UP000410492">
    <property type="component" value="Unassembled WGS sequence"/>
</dbReference>
<gene>
    <name evidence="2" type="ORF">CALMAC_LOCUS16643</name>
</gene>
<dbReference type="EMBL" id="CAACVG010011508">
    <property type="protein sequence ID" value="VEN58238.1"/>
    <property type="molecule type" value="Genomic_DNA"/>
</dbReference>
<dbReference type="AlphaFoldDB" id="A0A653DE14"/>